<dbReference type="PROSITE" id="PS50404">
    <property type="entry name" value="GST_NTER"/>
    <property type="match status" value="1"/>
</dbReference>
<dbReference type="AlphaFoldDB" id="R4WW91"/>
<dbReference type="KEGG" id="buo:BRPE64_BCDS06890"/>
<dbReference type="GO" id="GO:0003993">
    <property type="term" value="F:acid phosphatase activity"/>
    <property type="evidence" value="ECO:0007669"/>
    <property type="project" value="InterPro"/>
</dbReference>
<dbReference type="EMBL" id="AP013059">
    <property type="protein sequence ID" value="BAN25350.1"/>
    <property type="molecule type" value="Genomic_DNA"/>
</dbReference>
<dbReference type="STRING" id="758793.BRPE64_BCDS06890"/>
<dbReference type="InterPro" id="IPR004045">
    <property type="entry name" value="Glutathione_S-Trfase_N"/>
</dbReference>
<accession>R4WW91</accession>
<dbReference type="PATRIC" id="fig|758793.3.peg.3596"/>
<dbReference type="CDD" id="cd16013">
    <property type="entry name" value="AcpA"/>
    <property type="match status" value="1"/>
</dbReference>
<dbReference type="Gene3D" id="3.40.720.10">
    <property type="entry name" value="Alkaline Phosphatase, subunit A"/>
    <property type="match status" value="2"/>
</dbReference>
<name>R4WW91_9BURK</name>
<evidence type="ECO:0000259" key="3">
    <source>
        <dbReference type="PROSITE" id="PS50404"/>
    </source>
</evidence>
<keyword evidence="5" id="KW-1185">Reference proteome</keyword>
<keyword evidence="1" id="KW-0378">Hydrolase</keyword>
<evidence type="ECO:0000256" key="2">
    <source>
        <dbReference type="SAM" id="MobiDB-lite"/>
    </source>
</evidence>
<protein>
    <submittedName>
        <fullName evidence="4">Acid phosphatase</fullName>
    </submittedName>
</protein>
<reference evidence="4 5" key="2">
    <citation type="journal article" date="2018" name="Int. J. Syst. Evol. Microbiol.">
        <title>Burkholderia insecticola sp. nov., a gut symbiotic bacterium of the bean bug Riptortus pedestris.</title>
        <authorList>
            <person name="Takeshita K."/>
            <person name="Tamaki H."/>
            <person name="Ohbayashi T."/>
            <person name="Meng X.-Y."/>
            <person name="Sone T."/>
            <person name="Mitani Y."/>
            <person name="Peeters C."/>
            <person name="Kikuchi Y."/>
            <person name="Vandamme P."/>
        </authorList>
    </citation>
    <scope>NUCLEOTIDE SEQUENCE [LARGE SCALE GENOMIC DNA]</scope>
    <source>
        <strain evidence="4">RPE64</strain>
    </source>
</reference>
<feature type="compositionally biased region" description="Polar residues" evidence="2">
    <location>
        <begin position="29"/>
        <end position="51"/>
    </location>
</feature>
<dbReference type="HOGENOM" id="CLU_023677_0_0_4"/>
<reference evidence="4 5" key="1">
    <citation type="journal article" date="2013" name="Genome Announc.">
        <title>Complete Genome Sequence of Burkholderia sp. Strain RPE64, Bacterial Symbiont of the Bean Bug Riptortus pedestris.</title>
        <authorList>
            <person name="Shibata T.F."/>
            <person name="Maeda T."/>
            <person name="Nikoh N."/>
            <person name="Yamaguchi K."/>
            <person name="Oshima K."/>
            <person name="Hattori M."/>
            <person name="Nishiyama T."/>
            <person name="Hasebe M."/>
            <person name="Fukatsu T."/>
            <person name="Kikuchi Y."/>
            <person name="Shigenobu S."/>
        </authorList>
    </citation>
    <scope>NUCLEOTIDE SEQUENCE [LARGE SCALE GENOMIC DNA]</scope>
</reference>
<dbReference type="PANTHER" id="PTHR31956:SF1">
    <property type="entry name" value="NON-SPECIFIC PHOSPHOLIPASE C1"/>
    <property type="match status" value="1"/>
</dbReference>
<dbReference type="InterPro" id="IPR007312">
    <property type="entry name" value="Phosphoesterase"/>
</dbReference>
<feature type="region of interest" description="Disordered" evidence="2">
    <location>
        <begin position="29"/>
        <end position="56"/>
    </location>
</feature>
<gene>
    <name evidence="4" type="ORF">BRPE64_BCDS06890</name>
</gene>
<dbReference type="SUPFAM" id="SSF53649">
    <property type="entry name" value="Alkaline phosphatase-like"/>
    <property type="match status" value="1"/>
</dbReference>
<evidence type="ECO:0000256" key="1">
    <source>
        <dbReference type="ARBA" id="ARBA00022801"/>
    </source>
</evidence>
<dbReference type="InterPro" id="IPR017850">
    <property type="entry name" value="Alkaline_phosphatase_core_sf"/>
</dbReference>
<proteinExistence type="predicted"/>
<sequence>MGASCIHVDHASARHRGAFRIFTRNQAMNENDHPQNGLSNGLTSSNDTPASDTPADPARRRLLAAGVGLAGLSLGGCNLFDQKPSTPKTAADLALDRTLAAKVQRIVVIYAENRSFTNLYGNYPGVQYPLAAVPASHYTQFDRDGVTPMPTLPKIWGGLVPQAQEVGGKRYAITEQQIAGLRNGPFQIMDAQGAPLPNSVITRDLVHRFYQNQMQINAGRNNQFAAWGDSGGLVMGHYQNSPDTLRLWGLAQQYTLCDNFFMSAFGGSWLNHIFLISAQAPFYPDAKSGPAAKLLAMIEGDDPTGARLKLAPDSPKSALEGPPKFARDGALTADGYAVNTMFPPYQPSNVPPTPGGDPRFADRANALVLPPQTYATIGDRLSAKNIDWAWYSGAWQYALEHRDTGAVPDFQYHHQPFNYFANYAPGTAARAQHLRDAGLGDDPSTNKLLADIDAGRLPAVTFYKPQGNLNMHAGYADIASGDRHISNVIEHIRRGPQWANTVVIVTVDENGGWWDHVPPPKGDRWGPGSRIPALVISPFAKKGYVDHTVHDTNSILRFISRVHDLAPLDGVAARDRAFAANGEAPLGDLTTSLDLA</sequence>
<feature type="domain" description="GST N-terminal" evidence="3">
    <location>
        <begin position="458"/>
        <end position="567"/>
    </location>
</feature>
<evidence type="ECO:0000313" key="4">
    <source>
        <dbReference type="EMBL" id="BAN25350.1"/>
    </source>
</evidence>
<dbReference type="Proteomes" id="UP000013966">
    <property type="component" value="Chromosome 2"/>
</dbReference>
<dbReference type="PANTHER" id="PTHR31956">
    <property type="entry name" value="NON-SPECIFIC PHOSPHOLIPASE C4-RELATED"/>
    <property type="match status" value="1"/>
</dbReference>
<dbReference type="InterPro" id="IPR017768">
    <property type="entry name" value="AcpA"/>
</dbReference>
<dbReference type="NCBIfam" id="TIGR03397">
    <property type="entry name" value="acid_phos_Burk"/>
    <property type="match status" value="1"/>
</dbReference>
<evidence type="ECO:0000313" key="5">
    <source>
        <dbReference type="Proteomes" id="UP000013966"/>
    </source>
</evidence>
<dbReference type="Pfam" id="PF04185">
    <property type="entry name" value="Phosphoesterase"/>
    <property type="match status" value="1"/>
</dbReference>
<organism evidence="4 5">
    <name type="scientific">Caballeronia insecticola</name>
    <dbReference type="NCBI Taxonomy" id="758793"/>
    <lineage>
        <taxon>Bacteria</taxon>
        <taxon>Pseudomonadati</taxon>
        <taxon>Pseudomonadota</taxon>
        <taxon>Betaproteobacteria</taxon>
        <taxon>Burkholderiales</taxon>
        <taxon>Burkholderiaceae</taxon>
        <taxon>Caballeronia</taxon>
    </lineage>
</organism>